<dbReference type="OrthoDB" id="27639at2157"/>
<evidence type="ECO:0000256" key="1">
    <source>
        <dbReference type="ARBA" id="ARBA00007251"/>
    </source>
</evidence>
<evidence type="ECO:0000313" key="5">
    <source>
        <dbReference type="EMBL" id="AFZ70745.1"/>
    </source>
</evidence>
<dbReference type="InterPro" id="IPR027363">
    <property type="entry name" value="M1Pi_N"/>
</dbReference>
<dbReference type="KEGG" id="clg:Calag_1023"/>
<keyword evidence="3" id="KW-0648">Protein biosynthesis</keyword>
<dbReference type="RefSeq" id="WP_015232642.1">
    <property type="nucleotide sequence ID" value="NC_019791.1"/>
</dbReference>
<organism evidence="5 6">
    <name type="scientific">Caldisphaera lagunensis (strain DSM 15908 / JCM 11604 / ANMR 0165 / IC-154)</name>
    <dbReference type="NCBI Taxonomy" id="1056495"/>
    <lineage>
        <taxon>Archaea</taxon>
        <taxon>Thermoproteota</taxon>
        <taxon>Thermoprotei</taxon>
        <taxon>Acidilobales</taxon>
        <taxon>Caldisphaeraceae</taxon>
        <taxon>Caldisphaera</taxon>
    </lineage>
</organism>
<name>L0ACG6_CALLD</name>
<dbReference type="InterPro" id="IPR042529">
    <property type="entry name" value="IF_2B-like_C"/>
</dbReference>
<dbReference type="Gene3D" id="3.40.50.10470">
    <property type="entry name" value="Translation initiation factor eif-2b, domain 2"/>
    <property type="match status" value="1"/>
</dbReference>
<dbReference type="eggNOG" id="arCOG01125">
    <property type="taxonomic scope" value="Archaea"/>
</dbReference>
<dbReference type="Proteomes" id="UP000010469">
    <property type="component" value="Chromosome"/>
</dbReference>
<dbReference type="GeneID" id="14212283"/>
<protein>
    <submittedName>
        <fullName evidence="5">Translation initiation factor 2B subunit, eIF-2B alpha/beta/delta family</fullName>
    </submittedName>
</protein>
<dbReference type="EMBL" id="CP003378">
    <property type="protein sequence ID" value="AFZ70745.1"/>
    <property type="molecule type" value="Genomic_DNA"/>
</dbReference>
<evidence type="ECO:0000256" key="2">
    <source>
        <dbReference type="ARBA" id="ARBA00022540"/>
    </source>
</evidence>
<keyword evidence="6" id="KW-1185">Reference proteome</keyword>
<dbReference type="InterPro" id="IPR051501">
    <property type="entry name" value="eIF2B_alpha/beta/delta"/>
</dbReference>
<evidence type="ECO:0000256" key="4">
    <source>
        <dbReference type="RuleBase" id="RU003814"/>
    </source>
</evidence>
<dbReference type="AlphaFoldDB" id="L0ACG6"/>
<dbReference type="InterPro" id="IPR037171">
    <property type="entry name" value="NagB/RpiA_transferase-like"/>
</dbReference>
<gene>
    <name evidence="5" type="ordered locus">Calag_1023</name>
</gene>
<dbReference type="Pfam" id="PF01008">
    <property type="entry name" value="IF-2B"/>
    <property type="match status" value="1"/>
</dbReference>
<dbReference type="InParanoid" id="L0ACG6"/>
<dbReference type="HOGENOM" id="CLU_016218_2_1_2"/>
<comment type="similarity">
    <text evidence="1 4">Belongs to the eIF-2B alpha/beta/delta subunits family.</text>
</comment>
<dbReference type="STRING" id="1056495.Calag_1023"/>
<reference evidence="6" key="1">
    <citation type="submission" date="2012-03" db="EMBL/GenBank/DDBJ databases">
        <title>Complete genome of Caldisphaera lagunensis DSM 15908.</title>
        <authorList>
            <person name="Lucas S."/>
            <person name="Copeland A."/>
            <person name="Lapidus A."/>
            <person name="Glavina del Rio T."/>
            <person name="Dalin E."/>
            <person name="Tice H."/>
            <person name="Bruce D."/>
            <person name="Goodwin L."/>
            <person name="Pitluck S."/>
            <person name="Peters L."/>
            <person name="Mikhailova N."/>
            <person name="Teshima H."/>
            <person name="Kyrpides N."/>
            <person name="Mavromatis K."/>
            <person name="Ivanova N."/>
            <person name="Brettin T."/>
            <person name="Detter J.C."/>
            <person name="Han C."/>
            <person name="Larimer F."/>
            <person name="Land M."/>
            <person name="Hauser L."/>
            <person name="Markowitz V."/>
            <person name="Cheng J.-F."/>
            <person name="Hugenholtz P."/>
            <person name="Woyke T."/>
            <person name="Wu D."/>
            <person name="Spring S."/>
            <person name="Schroeder M."/>
            <person name="Brambilla E."/>
            <person name="Klenk H.-P."/>
            <person name="Eisen J.A."/>
        </authorList>
    </citation>
    <scope>NUCLEOTIDE SEQUENCE [LARGE SCALE GENOMIC DNA]</scope>
    <source>
        <strain evidence="6">DSM 15908 / JCM 11604 / IC-154</strain>
    </source>
</reference>
<evidence type="ECO:0000313" key="6">
    <source>
        <dbReference type="Proteomes" id="UP000010469"/>
    </source>
</evidence>
<dbReference type="PANTHER" id="PTHR45860">
    <property type="entry name" value="TRANSLATION INITIATION FACTOR EIF-2B SUBUNIT ALPHA"/>
    <property type="match status" value="1"/>
</dbReference>
<dbReference type="InterPro" id="IPR000649">
    <property type="entry name" value="IF-2B-related"/>
</dbReference>
<keyword evidence="2 5" id="KW-0396">Initiation factor</keyword>
<dbReference type="SUPFAM" id="SSF100950">
    <property type="entry name" value="NagB/RpiA/CoA transferase-like"/>
    <property type="match status" value="1"/>
</dbReference>
<dbReference type="GO" id="GO:0003743">
    <property type="term" value="F:translation initiation factor activity"/>
    <property type="evidence" value="ECO:0007669"/>
    <property type="project" value="UniProtKB-KW"/>
</dbReference>
<dbReference type="Gene3D" id="1.20.120.420">
    <property type="entry name" value="translation initiation factor eif-2b, domain 1"/>
    <property type="match status" value="1"/>
</dbReference>
<evidence type="ECO:0000256" key="3">
    <source>
        <dbReference type="ARBA" id="ARBA00022917"/>
    </source>
</evidence>
<sequence>MEKLIEIANEVSRERVRGASWSAEAMAKAVYELSKTKVVSCDDINEISKIIVDANPAMGSLYNLSLILKNSCAAKKELYLAAEKFLNYISYSRELIIRHSYELFKEKIKIFTISNSSNVLSVIKENKDMIKKVLVSESHPGSEGAIFATEIKNYGIDVELYPDASISNAIEKSNLVLIGADNITIDGCLFNKVGTKNASIIAGYYGKPVIAVFEPFKINPEMKCGQEIAITRSYLIQGYGELTYRLFDSLPNNLLDGILSINGLMDPSSSNLSKLHESFISWFSNI</sequence>
<dbReference type="PANTHER" id="PTHR45860:SF1">
    <property type="entry name" value="TRANSLATION INITIATION FACTOR EIF-2B SUBUNIT ALPHA"/>
    <property type="match status" value="1"/>
</dbReference>
<accession>L0ACG6</accession>
<proteinExistence type="inferred from homology"/>